<dbReference type="Proteomes" id="UP001652600">
    <property type="component" value="Chromosome 1"/>
</dbReference>
<evidence type="ECO:0000256" key="5">
    <source>
        <dbReference type="ARBA" id="ARBA00023242"/>
    </source>
</evidence>
<dbReference type="Gene3D" id="4.10.280.10">
    <property type="entry name" value="Helix-loop-helix DNA-binding domain"/>
    <property type="match status" value="1"/>
</dbReference>
<dbReference type="GeneID" id="103503272"/>
<dbReference type="SUPFAM" id="SSF47459">
    <property type="entry name" value="HLH, helix-loop-helix DNA-binding domain"/>
    <property type="match status" value="1"/>
</dbReference>
<reference evidence="9" key="2">
    <citation type="submission" date="2025-08" db="UniProtKB">
        <authorList>
            <consortium name="RefSeq"/>
        </authorList>
    </citation>
    <scope>IDENTIFICATION</scope>
    <source>
        <tissue evidence="9">Stem</tissue>
    </source>
</reference>
<dbReference type="InterPro" id="IPR011598">
    <property type="entry name" value="bHLH_dom"/>
</dbReference>
<feature type="domain" description="BHLH" evidence="7">
    <location>
        <begin position="160"/>
        <end position="209"/>
    </location>
</feature>
<feature type="compositionally biased region" description="Basic and acidic residues" evidence="6">
    <location>
        <begin position="133"/>
        <end position="142"/>
    </location>
</feature>
<dbReference type="RefSeq" id="XP_050947232.1">
    <property type="nucleotide sequence ID" value="XM_051091275.1"/>
</dbReference>
<evidence type="ECO:0000313" key="8">
    <source>
        <dbReference type="Proteomes" id="UP001652600"/>
    </source>
</evidence>
<keyword evidence="4" id="KW-0804">Transcription</keyword>
<evidence type="ECO:0000256" key="6">
    <source>
        <dbReference type="SAM" id="MobiDB-lite"/>
    </source>
</evidence>
<reference evidence="8" key="1">
    <citation type="submission" date="2025-05" db="UniProtKB">
        <authorList>
            <consortium name="RefSeq"/>
        </authorList>
    </citation>
    <scope>NUCLEOTIDE SEQUENCE [LARGE SCALE GENOMIC DNA]</scope>
</reference>
<dbReference type="CDD" id="cd11393">
    <property type="entry name" value="bHLH_AtbHLH_like"/>
    <property type="match status" value="1"/>
</dbReference>
<organism evidence="8 9">
    <name type="scientific">Cucumis melo</name>
    <name type="common">Muskmelon</name>
    <dbReference type="NCBI Taxonomy" id="3656"/>
    <lineage>
        <taxon>Eukaryota</taxon>
        <taxon>Viridiplantae</taxon>
        <taxon>Streptophyta</taxon>
        <taxon>Embryophyta</taxon>
        <taxon>Tracheophyta</taxon>
        <taxon>Spermatophyta</taxon>
        <taxon>Magnoliopsida</taxon>
        <taxon>eudicotyledons</taxon>
        <taxon>Gunneridae</taxon>
        <taxon>Pentapetalae</taxon>
        <taxon>rosids</taxon>
        <taxon>fabids</taxon>
        <taxon>Cucurbitales</taxon>
        <taxon>Cucurbitaceae</taxon>
        <taxon>Benincaseae</taxon>
        <taxon>Cucumis</taxon>
    </lineage>
</organism>
<keyword evidence="8" id="KW-1185">Reference proteome</keyword>
<protein>
    <submittedName>
        <fullName evidence="9">Transcription factor bHLH68-like</fullName>
    </submittedName>
</protein>
<dbReference type="PANTHER" id="PTHR16223:SF53">
    <property type="entry name" value="TRANSCRIPTION FACTOR BHLH68-LIKE"/>
    <property type="match status" value="1"/>
</dbReference>
<evidence type="ECO:0000256" key="2">
    <source>
        <dbReference type="ARBA" id="ARBA00023015"/>
    </source>
</evidence>
<dbReference type="InterPro" id="IPR036638">
    <property type="entry name" value="HLH_DNA-bd_sf"/>
</dbReference>
<evidence type="ECO:0000256" key="1">
    <source>
        <dbReference type="ARBA" id="ARBA00004123"/>
    </source>
</evidence>
<proteinExistence type="predicted"/>
<sequence length="293" mass="32798">MMAGNPNWWAMFPPSSFNSFADHQPQSWSQLLLGDEDRVLNQTQMSHYQPKKLENWEDQILNNNNTSSSQFEASNFVDNIIVKQQLHSTNNNILHPTSISSHHTNKFLDFSSHTNNNQDHNTNHLALRAAGPDPDHSSESSKNHSVGGSTGGACKKARVHPPSSSQPPLKVRKEKLVDRITALHQIVSPFGKTDTASVLSEAIGYIRFLQGQIEALSYPYLQSAPKDPRNSQPMGEEMMKNEDQKRLVKDLRSKGLCLVPLSCTHLVGADHHSNHNNINNNNINIAPPYWSPF</sequence>
<comment type="subcellular location">
    <subcellularLocation>
        <location evidence="1">Nucleus</location>
    </subcellularLocation>
</comment>
<evidence type="ECO:0000313" key="9">
    <source>
        <dbReference type="RefSeq" id="XP_050947232.1"/>
    </source>
</evidence>
<dbReference type="PANTHER" id="PTHR16223">
    <property type="entry name" value="TRANSCRIPTION FACTOR BHLH83-RELATED"/>
    <property type="match status" value="1"/>
</dbReference>
<keyword evidence="5" id="KW-0539">Nucleus</keyword>
<evidence type="ECO:0000256" key="3">
    <source>
        <dbReference type="ARBA" id="ARBA00023125"/>
    </source>
</evidence>
<evidence type="ECO:0000256" key="4">
    <source>
        <dbReference type="ARBA" id="ARBA00023163"/>
    </source>
</evidence>
<accession>A0ABM3LB41</accession>
<name>A0ABM3LB41_CUCME</name>
<gene>
    <name evidence="9" type="primary">LOC103503272</name>
</gene>
<dbReference type="InterPro" id="IPR045843">
    <property type="entry name" value="IND-like"/>
</dbReference>
<feature type="region of interest" description="Disordered" evidence="6">
    <location>
        <begin position="109"/>
        <end position="171"/>
    </location>
</feature>
<dbReference type="InterPro" id="IPR045239">
    <property type="entry name" value="bHLH95_bHLH"/>
</dbReference>
<dbReference type="PROSITE" id="PS50888">
    <property type="entry name" value="BHLH"/>
    <property type="match status" value="1"/>
</dbReference>
<feature type="compositionally biased region" description="Low complexity" evidence="6">
    <location>
        <begin position="113"/>
        <end position="124"/>
    </location>
</feature>
<keyword evidence="3" id="KW-0238">DNA-binding</keyword>
<evidence type="ECO:0000259" key="7">
    <source>
        <dbReference type="PROSITE" id="PS50888"/>
    </source>
</evidence>
<keyword evidence="2" id="KW-0805">Transcription regulation</keyword>